<keyword evidence="4 7" id="KW-0812">Transmembrane</keyword>
<feature type="transmembrane region" description="Helical" evidence="7">
    <location>
        <begin position="179"/>
        <end position="196"/>
    </location>
</feature>
<keyword evidence="13" id="KW-1185">Reference proteome</keyword>
<evidence type="ECO:0000259" key="10">
    <source>
        <dbReference type="Pfam" id="PF01398"/>
    </source>
</evidence>
<dbReference type="Gene3D" id="3.40.140.10">
    <property type="entry name" value="Cytidine Deaminase, domain 2"/>
    <property type="match status" value="1"/>
</dbReference>
<dbReference type="InterPro" id="IPR038718">
    <property type="entry name" value="SNF2-like_sf"/>
</dbReference>
<feature type="domain" description="JAB1/MPN/MOV34 metalloenzyme" evidence="10">
    <location>
        <begin position="28"/>
        <end position="83"/>
    </location>
</feature>
<comment type="caution">
    <text evidence="12">The sequence shown here is derived from an EMBL/GenBank/DDBJ whole genome shotgun (WGS) entry which is preliminary data.</text>
</comment>
<feature type="domain" description="Casparian strip membrane protein" evidence="11">
    <location>
        <begin position="88"/>
        <end position="156"/>
    </location>
</feature>
<proteinExistence type="inferred from homology"/>
<comment type="subcellular location">
    <subcellularLocation>
        <location evidence="1 7">Cell membrane</location>
        <topology evidence="1 7">Multi-pass membrane protein</topology>
    </subcellularLocation>
</comment>
<dbReference type="SUPFAM" id="SSF52540">
    <property type="entry name" value="P-loop containing nucleoside triphosphate hydrolases"/>
    <property type="match status" value="1"/>
</dbReference>
<dbReference type="Gene3D" id="3.40.50.10810">
    <property type="entry name" value="Tandem AAA-ATPase domain"/>
    <property type="match status" value="1"/>
</dbReference>
<name>A0AAD8IBG1_9APIA</name>
<dbReference type="GO" id="GO:0008237">
    <property type="term" value="F:metallopeptidase activity"/>
    <property type="evidence" value="ECO:0007669"/>
    <property type="project" value="InterPro"/>
</dbReference>
<feature type="transmembrane region" description="Helical" evidence="7">
    <location>
        <begin position="144"/>
        <end position="167"/>
    </location>
</feature>
<evidence type="ECO:0000313" key="13">
    <source>
        <dbReference type="Proteomes" id="UP001237642"/>
    </source>
</evidence>
<evidence type="ECO:0000256" key="5">
    <source>
        <dbReference type="ARBA" id="ARBA00022989"/>
    </source>
</evidence>
<dbReference type="InterPro" id="IPR006702">
    <property type="entry name" value="CASP_dom"/>
</dbReference>
<dbReference type="InterPro" id="IPR027417">
    <property type="entry name" value="P-loop_NTPase"/>
</dbReference>
<feature type="domain" description="SNF2 N-terminal" evidence="9">
    <location>
        <begin position="211"/>
        <end position="314"/>
    </location>
</feature>
<sequence>MDVNRVADPRPGPVKPFQDGTSSSTSYQFLHIPVKLMEDFLRLAQKNTAKNLETCGVLAGSLKNRVFHITTLIIPKQESTSDSSLRTEKNFLRFKTSILFFNLAGFTYLVAAVSLQSLPSLALAVVDIYALIVKRSLRNTRVVSLFAIGDGMYAVLFPIVVFNLFYIRRRNVYDLHHSILGLLFAVLITAVLTDSIKNAPSCLVGGKLREYQMNGLRWLVSLYNNHLNGILADEMGLGKTVQVISLICYLMENKNDRGPFLVTFRRAKMAKEVAKLKEELQSTINNDCPQAMSPGARNSRIYALENMLSTTLKTLVSMASELLEAEE</sequence>
<keyword evidence="3 7" id="KW-1003">Cell membrane</keyword>
<dbReference type="EMBL" id="JAUIZM010000005">
    <property type="protein sequence ID" value="KAK1382019.1"/>
    <property type="molecule type" value="Genomic_DNA"/>
</dbReference>
<evidence type="ECO:0000256" key="8">
    <source>
        <dbReference type="SAM" id="MobiDB-lite"/>
    </source>
</evidence>
<evidence type="ECO:0000256" key="2">
    <source>
        <dbReference type="ARBA" id="ARBA00007651"/>
    </source>
</evidence>
<comment type="subunit">
    <text evidence="7">Homodimer and heterodimers.</text>
</comment>
<dbReference type="GO" id="GO:0005886">
    <property type="term" value="C:plasma membrane"/>
    <property type="evidence" value="ECO:0007669"/>
    <property type="project" value="UniProtKB-SubCell"/>
</dbReference>
<comment type="similarity">
    <text evidence="2 7">Belongs to the Casparian strip membrane proteins (CASP) family.</text>
</comment>
<evidence type="ECO:0000313" key="12">
    <source>
        <dbReference type="EMBL" id="KAK1382019.1"/>
    </source>
</evidence>
<dbReference type="Pfam" id="PF00176">
    <property type="entry name" value="SNF2-rel_dom"/>
    <property type="match status" value="1"/>
</dbReference>
<dbReference type="PANTHER" id="PTHR10799">
    <property type="entry name" value="SNF2/RAD54 HELICASE FAMILY"/>
    <property type="match status" value="1"/>
</dbReference>
<evidence type="ECO:0000256" key="6">
    <source>
        <dbReference type="ARBA" id="ARBA00023136"/>
    </source>
</evidence>
<reference evidence="12" key="1">
    <citation type="submission" date="2023-02" db="EMBL/GenBank/DDBJ databases">
        <title>Genome of toxic invasive species Heracleum sosnowskyi carries increased number of genes despite the absence of recent whole-genome duplications.</title>
        <authorList>
            <person name="Schelkunov M."/>
            <person name="Shtratnikova V."/>
            <person name="Makarenko M."/>
            <person name="Klepikova A."/>
            <person name="Omelchenko D."/>
            <person name="Novikova G."/>
            <person name="Obukhova E."/>
            <person name="Bogdanov V."/>
            <person name="Penin A."/>
            <person name="Logacheva M."/>
        </authorList>
    </citation>
    <scope>NUCLEOTIDE SEQUENCE</scope>
    <source>
        <strain evidence="12">Hsosn_3</strain>
        <tissue evidence="12">Leaf</tissue>
    </source>
</reference>
<dbReference type="AlphaFoldDB" id="A0AAD8IBG1"/>
<evidence type="ECO:0000259" key="11">
    <source>
        <dbReference type="Pfam" id="PF04535"/>
    </source>
</evidence>
<protein>
    <recommendedName>
        <fullName evidence="7">CASP-like protein</fullName>
    </recommendedName>
</protein>
<evidence type="ECO:0000256" key="3">
    <source>
        <dbReference type="ARBA" id="ARBA00022475"/>
    </source>
</evidence>
<evidence type="ECO:0000259" key="9">
    <source>
        <dbReference type="Pfam" id="PF00176"/>
    </source>
</evidence>
<accession>A0AAD8IBG1</accession>
<gene>
    <name evidence="12" type="ORF">POM88_019754</name>
</gene>
<dbReference type="Pfam" id="PF04535">
    <property type="entry name" value="CASP_dom"/>
    <property type="match status" value="1"/>
</dbReference>
<evidence type="ECO:0000256" key="1">
    <source>
        <dbReference type="ARBA" id="ARBA00004651"/>
    </source>
</evidence>
<comment type="caution">
    <text evidence="7">Lacks conserved residue(s) required for the propagation of feature annotation.</text>
</comment>
<evidence type="ECO:0000256" key="7">
    <source>
        <dbReference type="RuleBase" id="RU361233"/>
    </source>
</evidence>
<dbReference type="Proteomes" id="UP001237642">
    <property type="component" value="Unassembled WGS sequence"/>
</dbReference>
<organism evidence="12 13">
    <name type="scientific">Heracleum sosnowskyi</name>
    <dbReference type="NCBI Taxonomy" id="360622"/>
    <lineage>
        <taxon>Eukaryota</taxon>
        <taxon>Viridiplantae</taxon>
        <taxon>Streptophyta</taxon>
        <taxon>Embryophyta</taxon>
        <taxon>Tracheophyta</taxon>
        <taxon>Spermatophyta</taxon>
        <taxon>Magnoliopsida</taxon>
        <taxon>eudicotyledons</taxon>
        <taxon>Gunneridae</taxon>
        <taxon>Pentapetalae</taxon>
        <taxon>asterids</taxon>
        <taxon>campanulids</taxon>
        <taxon>Apiales</taxon>
        <taxon>Apiaceae</taxon>
        <taxon>Apioideae</taxon>
        <taxon>apioid superclade</taxon>
        <taxon>Tordylieae</taxon>
        <taxon>Tordyliinae</taxon>
        <taxon>Heracleum</taxon>
    </lineage>
</organism>
<dbReference type="InterPro" id="IPR000555">
    <property type="entry name" value="JAMM/MPN+_dom"/>
</dbReference>
<evidence type="ECO:0000256" key="4">
    <source>
        <dbReference type="ARBA" id="ARBA00022692"/>
    </source>
</evidence>
<dbReference type="Pfam" id="PF01398">
    <property type="entry name" value="JAB"/>
    <property type="match status" value="1"/>
</dbReference>
<dbReference type="InterPro" id="IPR000330">
    <property type="entry name" value="SNF2_N"/>
</dbReference>
<keyword evidence="5 7" id="KW-1133">Transmembrane helix</keyword>
<dbReference type="GO" id="GO:0005524">
    <property type="term" value="F:ATP binding"/>
    <property type="evidence" value="ECO:0007669"/>
    <property type="project" value="InterPro"/>
</dbReference>
<reference evidence="12" key="2">
    <citation type="submission" date="2023-05" db="EMBL/GenBank/DDBJ databases">
        <authorList>
            <person name="Schelkunov M.I."/>
        </authorList>
    </citation>
    <scope>NUCLEOTIDE SEQUENCE</scope>
    <source>
        <strain evidence="12">Hsosn_3</strain>
        <tissue evidence="12">Leaf</tissue>
    </source>
</reference>
<feature type="transmembrane region" description="Helical" evidence="7">
    <location>
        <begin position="99"/>
        <end position="132"/>
    </location>
</feature>
<keyword evidence="6 7" id="KW-0472">Membrane</keyword>
<feature type="region of interest" description="Disordered" evidence="8">
    <location>
        <begin position="1"/>
        <end position="24"/>
    </location>
</feature>